<dbReference type="InterPro" id="IPR042099">
    <property type="entry name" value="ANL_N_sf"/>
</dbReference>
<dbReference type="AlphaFoldDB" id="A0AAX0VL67"/>
<name>A0AAX0VL67_MICLU</name>
<protein>
    <submittedName>
        <fullName evidence="5">O-succinylbenzoate--CoA ligase</fullName>
    </submittedName>
</protein>
<feature type="domain" description="AMP-dependent synthetase/ligase" evidence="3">
    <location>
        <begin position="9"/>
        <end position="370"/>
    </location>
</feature>
<evidence type="ECO:0000313" key="6">
    <source>
        <dbReference type="Proteomes" id="UP000234847"/>
    </source>
</evidence>
<dbReference type="Pfam" id="PF00501">
    <property type="entry name" value="AMP-binding"/>
    <property type="match status" value="1"/>
</dbReference>
<accession>A0AAX0VL67</accession>
<dbReference type="EMBL" id="PKJT01000004">
    <property type="protein sequence ID" value="PKZ82260.1"/>
    <property type="molecule type" value="Genomic_DNA"/>
</dbReference>
<dbReference type="RefSeq" id="WP_069941760.1">
    <property type="nucleotide sequence ID" value="NZ_CBDRLR010000004.1"/>
</dbReference>
<comment type="caution">
    <text evidence="5">The sequence shown here is derived from an EMBL/GenBank/DDBJ whole genome shotgun (WGS) entry which is preliminary data.</text>
</comment>
<proteinExistence type="inferred from homology"/>
<organism evidence="5 6">
    <name type="scientific">Micrococcus luteus</name>
    <name type="common">Micrococcus lysodeikticus</name>
    <dbReference type="NCBI Taxonomy" id="1270"/>
    <lineage>
        <taxon>Bacteria</taxon>
        <taxon>Bacillati</taxon>
        <taxon>Actinomycetota</taxon>
        <taxon>Actinomycetes</taxon>
        <taxon>Micrococcales</taxon>
        <taxon>Micrococcaceae</taxon>
        <taxon>Micrococcus</taxon>
    </lineage>
</organism>
<dbReference type="InterPro" id="IPR000873">
    <property type="entry name" value="AMP-dep_synth/lig_dom"/>
</dbReference>
<dbReference type="SUPFAM" id="SSF56801">
    <property type="entry name" value="Acetyl-CoA synthetase-like"/>
    <property type="match status" value="1"/>
</dbReference>
<dbReference type="PANTHER" id="PTHR43201:SF5">
    <property type="entry name" value="MEDIUM-CHAIN ACYL-COA LIGASE ACSF2, MITOCHONDRIAL"/>
    <property type="match status" value="1"/>
</dbReference>
<gene>
    <name evidence="5" type="ORF">CYJ95_06425</name>
</gene>
<evidence type="ECO:0000313" key="5">
    <source>
        <dbReference type="EMBL" id="PKZ82260.1"/>
    </source>
</evidence>
<dbReference type="Gene3D" id="3.30.300.30">
    <property type="match status" value="1"/>
</dbReference>
<sequence>MATLPSVLATTARRVPQHPALKWGDSSLTYADLDATVDRLAGELISRGLRPGDRVVLVAGNTPEFVIGLYGALRAGAIVAPVNPRSARPELEHFLADTEARMLLVDPTVGEGVQALAAADSGPAQLLALGALDGFDDVLAAADGRPEGAVAHPDLAEDDDALIIYTSGTTGRPKGALFDHHRVLWVGQNMIMGLGMRVGETMVHVAPLYHSAALNLLLFSGVMLGATHVLLPAFDPDEVIATLERERATIFFGVPTMLAYMLRSPRMAASDLSHLRGILYGAAPMPASTAEALVAALPHVHIIQACGQTEGGPGGILLTHEEVMAKPHTSGRMAMPNTEVRVVDADGRDVGPGEVGEMIMRGETMMKGYWRNPEATAVTVVDGWVHTGDLTRVDEEGFLTVVDRLKDLIITGGRNVYSAEVENSLAGCPGVAELAIIGRPHPDYGESIVAVVAPMPGATVSLEALRDYGEGRLSHYKLPHELVVREIPRNLSGKILKHRLRADLTEPGDPA</sequence>
<dbReference type="PANTHER" id="PTHR43201">
    <property type="entry name" value="ACYL-COA SYNTHETASE"/>
    <property type="match status" value="1"/>
</dbReference>
<evidence type="ECO:0000259" key="4">
    <source>
        <dbReference type="Pfam" id="PF13193"/>
    </source>
</evidence>
<dbReference type="Gene3D" id="3.40.50.12780">
    <property type="entry name" value="N-terminal domain of ligase-like"/>
    <property type="match status" value="1"/>
</dbReference>
<dbReference type="InterPro" id="IPR020845">
    <property type="entry name" value="AMP-binding_CS"/>
</dbReference>
<dbReference type="InterPro" id="IPR025110">
    <property type="entry name" value="AMP-bd_C"/>
</dbReference>
<dbReference type="GO" id="GO:0031956">
    <property type="term" value="F:medium-chain fatty acid-CoA ligase activity"/>
    <property type="evidence" value="ECO:0007669"/>
    <property type="project" value="TreeGrafter"/>
</dbReference>
<dbReference type="Pfam" id="PF13193">
    <property type="entry name" value="AMP-binding_C"/>
    <property type="match status" value="1"/>
</dbReference>
<dbReference type="InterPro" id="IPR045851">
    <property type="entry name" value="AMP-bd_C_sf"/>
</dbReference>
<keyword evidence="2 5" id="KW-0436">Ligase</keyword>
<evidence type="ECO:0000259" key="3">
    <source>
        <dbReference type="Pfam" id="PF00501"/>
    </source>
</evidence>
<reference evidence="5 6" key="1">
    <citation type="submission" date="2017-12" db="EMBL/GenBank/DDBJ databases">
        <title>Phylogenetic diversity of female urinary microbiome.</title>
        <authorList>
            <person name="Thomas-White K."/>
            <person name="Wolfe A.J."/>
        </authorList>
    </citation>
    <scope>NUCLEOTIDE SEQUENCE [LARGE SCALE GENOMIC DNA]</scope>
    <source>
        <strain evidence="5 6">UMB0038</strain>
    </source>
</reference>
<dbReference type="Proteomes" id="UP000234847">
    <property type="component" value="Unassembled WGS sequence"/>
</dbReference>
<comment type="similarity">
    <text evidence="1">Belongs to the ATP-dependent AMP-binding enzyme family.</text>
</comment>
<dbReference type="PROSITE" id="PS00455">
    <property type="entry name" value="AMP_BINDING"/>
    <property type="match status" value="1"/>
</dbReference>
<feature type="domain" description="AMP-binding enzyme C-terminal" evidence="4">
    <location>
        <begin position="420"/>
        <end position="494"/>
    </location>
</feature>
<evidence type="ECO:0000256" key="2">
    <source>
        <dbReference type="ARBA" id="ARBA00022598"/>
    </source>
</evidence>
<dbReference type="GO" id="GO:0006631">
    <property type="term" value="P:fatty acid metabolic process"/>
    <property type="evidence" value="ECO:0007669"/>
    <property type="project" value="TreeGrafter"/>
</dbReference>
<evidence type="ECO:0000256" key="1">
    <source>
        <dbReference type="ARBA" id="ARBA00006432"/>
    </source>
</evidence>